<accession>A0ABQ1Z4Q0</accession>
<dbReference type="PROSITE" id="PS00523">
    <property type="entry name" value="SULFATASE_1"/>
    <property type="match status" value="1"/>
</dbReference>
<keyword evidence="6" id="KW-1185">Reference proteome</keyword>
<dbReference type="InterPro" id="IPR024607">
    <property type="entry name" value="Sulfatase_CS"/>
</dbReference>
<dbReference type="PANTHER" id="PTHR43108">
    <property type="entry name" value="N-ACETYLGLUCOSAMINE-6-SULFATASE FAMILY MEMBER"/>
    <property type="match status" value="1"/>
</dbReference>
<dbReference type="Pfam" id="PF16347">
    <property type="entry name" value="SGSH_C"/>
    <property type="match status" value="1"/>
</dbReference>
<evidence type="ECO:0000256" key="2">
    <source>
        <dbReference type="ARBA" id="ARBA00022801"/>
    </source>
</evidence>
<dbReference type="PROSITE" id="PS00149">
    <property type="entry name" value="SULFATASE_2"/>
    <property type="match status" value="1"/>
</dbReference>
<reference evidence="6" key="1">
    <citation type="journal article" date="2019" name="Int. J. Syst. Evol. Microbiol.">
        <title>The Global Catalogue of Microorganisms (GCM) 10K type strain sequencing project: providing services to taxonomists for standard genome sequencing and annotation.</title>
        <authorList>
            <consortium name="The Broad Institute Genomics Platform"/>
            <consortium name="The Broad Institute Genome Sequencing Center for Infectious Disease"/>
            <person name="Wu L."/>
            <person name="Ma J."/>
        </authorList>
    </citation>
    <scope>NUCLEOTIDE SEQUENCE [LARGE SCALE GENOMIC DNA]</scope>
    <source>
        <strain evidence="6">CGMCC 1.15288</strain>
    </source>
</reference>
<proteinExistence type="inferred from homology"/>
<sequence>MILHKFILSTYYIEYFMFAILTRTTKLISKAFSGLVALVVSVTLAFGQAAQRPNIIFIFSDDHAYQGIGAYGNKIAKTPNIDRIAREGALLTNNLVTNSICGPSRATLLTGKYSHLNGYKRNDRTKFDTSQTLLSETLRKNGYQTAWIGKMHLNSLPAGFDYWNVLPDQGHYYNPEFVGQPNDTTKYTGYVSDLITQFATGWLEKRENDKPFFLIVGHKATHREWMPALEDLGAYDDVTFPLPSTFYDDYKGRKAAADQDMTIDKTMRMKLDLKVGVDYETDFLYKRLNSEQKKVFKAYYDKVSKEVTDKNLTGKALVEWKFQRYLRDYFATANSLDRNIGKLLDYLDKSGLSKNTVVIYASDQGFYLGEHGWFDKRFIYEESLKTPFVIRYPGVIKPGTKVSDLVVNIDWAPTVLNIAGVKTPSDMQGKSFFPLLKANRAAQIPWRKEAYYHYYEFPQPHHVHPHFGLRTSRYKLAYFYGGADSWELYDLQKDPKEVSNIYGTKGTETLTTDLKTKLKALMNEYKDDEALQILATAKP</sequence>
<keyword evidence="3" id="KW-1133">Transmembrane helix</keyword>
<dbReference type="SUPFAM" id="SSF53649">
    <property type="entry name" value="Alkaline phosphatase-like"/>
    <property type="match status" value="1"/>
</dbReference>
<evidence type="ECO:0000256" key="1">
    <source>
        <dbReference type="ARBA" id="ARBA00008779"/>
    </source>
</evidence>
<organism evidence="5 6">
    <name type="scientific">Dyadobacter endophyticus</name>
    <dbReference type="NCBI Taxonomy" id="1749036"/>
    <lineage>
        <taxon>Bacteria</taxon>
        <taxon>Pseudomonadati</taxon>
        <taxon>Bacteroidota</taxon>
        <taxon>Cytophagia</taxon>
        <taxon>Cytophagales</taxon>
        <taxon>Spirosomataceae</taxon>
        <taxon>Dyadobacter</taxon>
    </lineage>
</organism>
<dbReference type="InterPro" id="IPR002591">
    <property type="entry name" value="Phosphodiest/P_Trfase"/>
</dbReference>
<evidence type="ECO:0000259" key="4">
    <source>
        <dbReference type="Pfam" id="PF16347"/>
    </source>
</evidence>
<dbReference type="Proteomes" id="UP000600214">
    <property type="component" value="Unassembled WGS sequence"/>
</dbReference>
<evidence type="ECO:0000313" key="5">
    <source>
        <dbReference type="EMBL" id="GGH47752.1"/>
    </source>
</evidence>
<keyword evidence="3" id="KW-0812">Transmembrane</keyword>
<protein>
    <submittedName>
        <fullName evidence="5">Sulfatase</fullName>
    </submittedName>
</protein>
<dbReference type="PANTHER" id="PTHR43108:SF6">
    <property type="entry name" value="N-SULPHOGLUCOSAMINE SULPHOHYDROLASE"/>
    <property type="match status" value="1"/>
</dbReference>
<feature type="transmembrane region" description="Helical" evidence="3">
    <location>
        <begin position="31"/>
        <end position="50"/>
    </location>
</feature>
<gene>
    <name evidence="5" type="ORF">GCM10007423_48450</name>
</gene>
<dbReference type="Gene3D" id="3.40.720.10">
    <property type="entry name" value="Alkaline Phosphatase, subunit A"/>
    <property type="match status" value="1"/>
</dbReference>
<dbReference type="CDD" id="cd16031">
    <property type="entry name" value="G6S_like"/>
    <property type="match status" value="1"/>
</dbReference>
<comment type="caution">
    <text evidence="5">The sequence shown here is derived from an EMBL/GenBank/DDBJ whole genome shotgun (WGS) entry which is preliminary data.</text>
</comment>
<dbReference type="InterPro" id="IPR032506">
    <property type="entry name" value="SGSH_C"/>
</dbReference>
<dbReference type="InterPro" id="IPR017850">
    <property type="entry name" value="Alkaline_phosphatase_core_sf"/>
</dbReference>
<keyword evidence="3" id="KW-0472">Membrane</keyword>
<dbReference type="EMBL" id="BMIA01000003">
    <property type="protein sequence ID" value="GGH47752.1"/>
    <property type="molecule type" value="Genomic_DNA"/>
</dbReference>
<evidence type="ECO:0000313" key="6">
    <source>
        <dbReference type="Proteomes" id="UP000600214"/>
    </source>
</evidence>
<name>A0ABQ1Z4Q0_9BACT</name>
<feature type="domain" description="N-sulphoglucosamine sulphohydrolase C-terminal" evidence="4">
    <location>
        <begin position="369"/>
        <end position="522"/>
    </location>
</feature>
<dbReference type="Pfam" id="PF01663">
    <property type="entry name" value="Phosphodiest"/>
    <property type="match status" value="1"/>
</dbReference>
<evidence type="ECO:0000256" key="3">
    <source>
        <dbReference type="SAM" id="Phobius"/>
    </source>
</evidence>
<comment type="similarity">
    <text evidence="1">Belongs to the sulfatase family.</text>
</comment>
<keyword evidence="2" id="KW-0378">Hydrolase</keyword>